<organism evidence="1">
    <name type="scientific">freshwater metagenome</name>
    <dbReference type="NCBI Taxonomy" id="449393"/>
    <lineage>
        <taxon>unclassified sequences</taxon>
        <taxon>metagenomes</taxon>
        <taxon>ecological metagenomes</taxon>
    </lineage>
</organism>
<evidence type="ECO:0000313" key="1">
    <source>
        <dbReference type="EMBL" id="CAB4565492.1"/>
    </source>
</evidence>
<accession>A0A6J6DMZ7</accession>
<reference evidence="1" key="1">
    <citation type="submission" date="2020-05" db="EMBL/GenBank/DDBJ databases">
        <authorList>
            <person name="Chiriac C."/>
            <person name="Salcher M."/>
            <person name="Ghai R."/>
            <person name="Kavagutti S V."/>
        </authorList>
    </citation>
    <scope>NUCLEOTIDE SEQUENCE</scope>
</reference>
<gene>
    <name evidence="1" type="ORF">UFOPK1591_01009</name>
</gene>
<name>A0A6J6DMZ7_9ZZZZ</name>
<proteinExistence type="predicted"/>
<dbReference type="EMBL" id="CAEZTD010000078">
    <property type="protein sequence ID" value="CAB4565492.1"/>
    <property type="molecule type" value="Genomic_DNA"/>
</dbReference>
<protein>
    <submittedName>
        <fullName evidence="1">Unannotated protein</fullName>
    </submittedName>
</protein>
<dbReference type="AlphaFoldDB" id="A0A6J6DMZ7"/>
<sequence length="83" mass="8843">MNDIASVAISALIFRIVLTTPLMRPTIPPTTSPEMRPSAGPFVRATVPDTTAARPNVAPTERSMPPVINTMVPAAAMIRIDDC</sequence>